<dbReference type="SUPFAM" id="SSF63411">
    <property type="entry name" value="LuxS/MPP-like metallohydrolase"/>
    <property type="match status" value="4"/>
</dbReference>
<comment type="caution">
    <text evidence="4">The sequence shown here is derived from an EMBL/GenBank/DDBJ whole genome shotgun (WGS) entry which is preliminary data.</text>
</comment>
<gene>
    <name evidence="4" type="ORF">H4R34_003532</name>
</gene>
<dbReference type="PANTHER" id="PTHR43016">
    <property type="entry name" value="PRESEQUENCE PROTEASE"/>
    <property type="match status" value="1"/>
</dbReference>
<feature type="compositionally biased region" description="Acidic residues" evidence="1">
    <location>
        <begin position="390"/>
        <end position="401"/>
    </location>
</feature>
<dbReference type="FunFam" id="3.30.830.10:FF:000015">
    <property type="entry name" value="Putative zinc metalloprotease"/>
    <property type="match status" value="1"/>
</dbReference>
<feature type="domain" description="Peptidase M16 N-terminal" evidence="2">
    <location>
        <begin position="66"/>
        <end position="155"/>
    </location>
</feature>
<evidence type="ECO:0000259" key="2">
    <source>
        <dbReference type="Pfam" id="PF00675"/>
    </source>
</evidence>
<proteinExistence type="predicted"/>
<dbReference type="InterPro" id="IPR011249">
    <property type="entry name" value="Metalloenz_LuxS/M16"/>
</dbReference>
<dbReference type="Proteomes" id="UP001151582">
    <property type="component" value="Unassembled WGS sequence"/>
</dbReference>
<dbReference type="Gene3D" id="3.30.830.10">
    <property type="entry name" value="Metalloenzyme, LuxS/M16 peptidase-like"/>
    <property type="match status" value="3"/>
</dbReference>
<dbReference type="GO" id="GO:0046872">
    <property type="term" value="F:metal ion binding"/>
    <property type="evidence" value="ECO:0007669"/>
    <property type="project" value="InterPro"/>
</dbReference>
<sequence>MVTETMPPANAEGFALESAATLNAPAGTRSIPVHCYRHLSSGLHIIFADVVGPTCSASIVVPTLSPDNKGLPHTLEHLVFCGSTRFPHRGYLDTLANRCLSMGTNAYTEYDHTAYTIKTAGQEGMNNLLPVFLDHVLNPTLQDEQFVAEVYHVDGQGQEKGVVFSEMAAREMTESDLVCQAVREEVFGPGCAYSYECGGFTKDIATLNNQLIKDYHRRYYAIHNVTIMVIGQNLDHAAVFAQLDHRYPGLLDTPVDPIPSTRLPMHIASMDTIIQARREAAAEDPDLAAPTEDQETKTLSRTIYLPTTEESVGSFTYAWRGPPIEDVETSLALNVLFRYFTGTAASPFNQAFVENDDPWAICVDPNVVSRIEHSISLNFMGVPFKSDGDTVSDDDGSDEDMANDRDGNEPSTEQNSGENANGESGSDGSNDTEALSHQEIHPCFTPGVFRRKMRQVFQGFLDKGFPNDSVIRELIQVFRLQVCKLLEHDPHELLLDSLSVAVVEHHFSPRAATSQLMDVGVRLKMFDVFDVLEQKPLTYWYDLVRQWLIDTPMVEIIVRPDAQMATQLEQAQQGALAARVAKLGTEGLAQCQRVLDEALAANEVYVPLDLLDQMPPVPSIQNIAKRPVRTHLQSARQVLLESSDRSKASGATNLVTNDHGICGPDGASNANRPFDAVQVVETDSRFAQIRMFLPTHAVPAHLKPYLVLFAELLFRCSLQMPSTLGDFYKLVNGDGVASATNTTQDMATASDAVEVDYRDMAQHLDNDLMSYSSDIGYGGTTFNCNWLSENVTVCGDSTPEKFALMCRWLIAVVMFSDFTSERIMTSIQSLLGEIPDVIRDNWELMYAASIRMTAPQAPKHVVPYHQHQSTPVKAVSAQGSSLYDPWNNDLVSSIFQQRTFLQKTMELLSSDDPELSTSIVNDLNALRHWVVVGCQQTIDSVSAGSSLTGADSAAQQYPSGHTRTSLGLVQVGWPSFSGATETKTQAAITRAVYDVAATWDKFYQQYARCHEFATDQGAVVAANAGHDTPMQVPFPYPRFPYVPFYGCPTAFHIPHPSATSSCIISIIPCDKLQFAAPPAPDRLAQGQWYHDQLTPVLEAQLRERLAVDILTEILSKDGGPLFTQIRGNGYAYGCTFYTVNWSGELAFIIHEATAPFKAQRIFWRLIEELGTANGWAKYVNDFEFQSAKSSWTYTWVSEKATPAKVLGFELQASLWGFKDGHALEALMAQCLEKLTLDHLREAYQTVFCKFVDASDCMTLAITPPSLCDEADDVASDNPNGTPFQRVDPMSLMLGV</sequence>
<dbReference type="Pfam" id="PF05193">
    <property type="entry name" value="Peptidase_M16_C"/>
    <property type="match status" value="1"/>
</dbReference>
<dbReference type="InterPro" id="IPR007863">
    <property type="entry name" value="Peptidase_M16_C"/>
</dbReference>
<evidence type="ECO:0000259" key="3">
    <source>
        <dbReference type="Pfam" id="PF05193"/>
    </source>
</evidence>
<evidence type="ECO:0000313" key="5">
    <source>
        <dbReference type="Proteomes" id="UP001151582"/>
    </source>
</evidence>
<dbReference type="InterPro" id="IPR011765">
    <property type="entry name" value="Pept_M16_N"/>
</dbReference>
<organism evidence="4 5">
    <name type="scientific">Dimargaris verticillata</name>
    <dbReference type="NCBI Taxonomy" id="2761393"/>
    <lineage>
        <taxon>Eukaryota</taxon>
        <taxon>Fungi</taxon>
        <taxon>Fungi incertae sedis</taxon>
        <taxon>Zoopagomycota</taxon>
        <taxon>Kickxellomycotina</taxon>
        <taxon>Dimargaritomycetes</taxon>
        <taxon>Dimargaritales</taxon>
        <taxon>Dimargaritaceae</taxon>
        <taxon>Dimargaris</taxon>
    </lineage>
</organism>
<evidence type="ECO:0008006" key="6">
    <source>
        <dbReference type="Google" id="ProtNLM"/>
    </source>
</evidence>
<protein>
    <recommendedName>
        <fullName evidence="6">Metalloenzyme, LuxS/M16 peptidase-like protein</fullName>
    </recommendedName>
</protein>
<reference evidence="4" key="1">
    <citation type="submission" date="2022-07" db="EMBL/GenBank/DDBJ databases">
        <title>Phylogenomic reconstructions and comparative analyses of Kickxellomycotina fungi.</title>
        <authorList>
            <person name="Reynolds N.K."/>
            <person name="Stajich J.E."/>
            <person name="Barry K."/>
            <person name="Grigoriev I.V."/>
            <person name="Crous P."/>
            <person name="Smith M.E."/>
        </authorList>
    </citation>
    <scope>NUCLEOTIDE SEQUENCE</scope>
    <source>
        <strain evidence="4">RSA 567</strain>
    </source>
</reference>
<dbReference type="PANTHER" id="PTHR43016:SF6">
    <property type="entry name" value="PEPTIDASE M16 N-TERMINAL DOMAIN-CONTAINING PROTEIN"/>
    <property type="match status" value="1"/>
</dbReference>
<name>A0A9W8B618_9FUNG</name>
<feature type="domain" description="Peptidase M16 C-terminal" evidence="3">
    <location>
        <begin position="207"/>
        <end position="355"/>
    </location>
</feature>
<dbReference type="OrthoDB" id="4953at2759"/>
<dbReference type="EMBL" id="JANBQB010000337">
    <property type="protein sequence ID" value="KAJ1977571.1"/>
    <property type="molecule type" value="Genomic_DNA"/>
</dbReference>
<evidence type="ECO:0000313" key="4">
    <source>
        <dbReference type="EMBL" id="KAJ1977571.1"/>
    </source>
</evidence>
<evidence type="ECO:0000256" key="1">
    <source>
        <dbReference type="SAM" id="MobiDB-lite"/>
    </source>
</evidence>
<accession>A0A9W8B618</accession>
<keyword evidence="5" id="KW-1185">Reference proteome</keyword>
<feature type="compositionally biased region" description="Polar residues" evidence="1">
    <location>
        <begin position="409"/>
        <end position="433"/>
    </location>
</feature>
<dbReference type="Pfam" id="PF00675">
    <property type="entry name" value="Peptidase_M16"/>
    <property type="match status" value="1"/>
</dbReference>
<feature type="region of interest" description="Disordered" evidence="1">
    <location>
        <begin position="386"/>
        <end position="433"/>
    </location>
</feature>